<proteinExistence type="predicted"/>
<dbReference type="RefSeq" id="WP_067575412.1">
    <property type="nucleotide sequence ID" value="NZ_FOWC01000009.1"/>
</dbReference>
<keyword evidence="1" id="KW-0812">Transmembrane</keyword>
<feature type="transmembrane region" description="Helical" evidence="1">
    <location>
        <begin position="6"/>
        <end position="31"/>
    </location>
</feature>
<keyword evidence="5" id="KW-1185">Reference proteome</keyword>
<keyword evidence="1" id="KW-1133">Transmembrane helix</keyword>
<evidence type="ECO:0000313" key="2">
    <source>
        <dbReference type="EMBL" id="NEC60229.1"/>
    </source>
</evidence>
<dbReference type="EMBL" id="FOWC01000009">
    <property type="protein sequence ID" value="SFQ17329.1"/>
    <property type="molecule type" value="Genomic_DNA"/>
</dbReference>
<dbReference type="EMBL" id="JAAGNC010000170">
    <property type="protein sequence ID" value="NEC60229.1"/>
    <property type="molecule type" value="Genomic_DNA"/>
</dbReference>
<dbReference type="Proteomes" id="UP000199137">
    <property type="component" value="Unassembled WGS sequence"/>
</dbReference>
<evidence type="ECO:0000256" key="1">
    <source>
        <dbReference type="SAM" id="Phobius"/>
    </source>
</evidence>
<dbReference type="STRING" id="112413.SAMN05421854_109157"/>
<reference evidence="2 5" key="2">
    <citation type="submission" date="2020-01" db="EMBL/GenBank/DDBJ databases">
        <title>Insect and environment-associated Actinomycetes.</title>
        <authorList>
            <person name="Currrie C."/>
            <person name="Chevrette M."/>
            <person name="Carlson C."/>
            <person name="Stubbendieck R."/>
            <person name="Wendt-Pienkowski E."/>
        </authorList>
    </citation>
    <scope>NUCLEOTIDE SEQUENCE [LARGE SCALE GENOMIC DNA]</scope>
    <source>
        <strain evidence="2 5">SID8386</strain>
    </source>
</reference>
<evidence type="ECO:0000313" key="3">
    <source>
        <dbReference type="EMBL" id="SFQ17329.1"/>
    </source>
</evidence>
<evidence type="ECO:0000313" key="5">
    <source>
        <dbReference type="Proteomes" id="UP000470404"/>
    </source>
</evidence>
<gene>
    <name evidence="2" type="ORF">G3I59_32745</name>
    <name evidence="3" type="ORF">SAMN05421854_109157</name>
</gene>
<keyword evidence="1" id="KW-0472">Membrane</keyword>
<reference evidence="3 4" key="1">
    <citation type="submission" date="2016-10" db="EMBL/GenBank/DDBJ databases">
        <authorList>
            <person name="de Groot N.N."/>
        </authorList>
    </citation>
    <scope>NUCLEOTIDE SEQUENCE [LARGE SCALE GENOMIC DNA]</scope>
    <source>
        <strain evidence="3 4">DSM 44637</strain>
    </source>
</reference>
<protein>
    <submittedName>
        <fullName evidence="3">Uncharacterized protein</fullName>
    </submittedName>
</protein>
<organism evidence="3 4">
    <name type="scientific">Amycolatopsis rubida</name>
    <dbReference type="NCBI Taxonomy" id="112413"/>
    <lineage>
        <taxon>Bacteria</taxon>
        <taxon>Bacillati</taxon>
        <taxon>Actinomycetota</taxon>
        <taxon>Actinomycetes</taxon>
        <taxon>Pseudonocardiales</taxon>
        <taxon>Pseudonocardiaceae</taxon>
        <taxon>Amycolatopsis</taxon>
    </lineage>
</organism>
<name>A0A1I5WCA3_9PSEU</name>
<dbReference type="Proteomes" id="UP000470404">
    <property type="component" value="Unassembled WGS sequence"/>
</dbReference>
<accession>A0A1I5WCA3</accession>
<evidence type="ECO:0000313" key="4">
    <source>
        <dbReference type="Proteomes" id="UP000199137"/>
    </source>
</evidence>
<sequence>MNVGTLGLALGAEVAAIALSAYVIGVAIQWVSKWKRARQQRKQRRWERVASRLVEEARHR</sequence>
<dbReference type="AlphaFoldDB" id="A0A1I5WCA3"/>